<evidence type="ECO:0000313" key="2">
    <source>
        <dbReference type="EMBL" id="VDD86891.1"/>
    </source>
</evidence>
<evidence type="ECO:0000256" key="1">
    <source>
        <dbReference type="SAM" id="SignalP"/>
    </source>
</evidence>
<dbReference type="Proteomes" id="UP000274131">
    <property type="component" value="Unassembled WGS sequence"/>
</dbReference>
<protein>
    <submittedName>
        <fullName evidence="4">Lipoprotein</fullName>
    </submittedName>
</protein>
<accession>A0A0N4UXQ4</accession>
<reference evidence="2 3" key="2">
    <citation type="submission" date="2018-10" db="EMBL/GenBank/DDBJ databases">
        <authorList>
            <consortium name="Pathogen Informatics"/>
        </authorList>
    </citation>
    <scope>NUCLEOTIDE SEQUENCE [LARGE SCALE GENOMIC DNA]</scope>
</reference>
<evidence type="ECO:0000313" key="4">
    <source>
        <dbReference type="WBParaSite" id="EVEC_0000232601-mRNA-1"/>
    </source>
</evidence>
<feature type="chain" id="PRO_5043122490" evidence="1">
    <location>
        <begin position="29"/>
        <end position="177"/>
    </location>
</feature>
<reference evidence="4" key="1">
    <citation type="submission" date="2017-02" db="UniProtKB">
        <authorList>
            <consortium name="WormBaseParasite"/>
        </authorList>
    </citation>
    <scope>IDENTIFICATION</scope>
</reference>
<dbReference type="OrthoDB" id="5779933at2759"/>
<dbReference type="WBParaSite" id="EVEC_0000232601-mRNA-1">
    <property type="protein sequence ID" value="EVEC_0000232601-mRNA-1"/>
    <property type="gene ID" value="EVEC_0000232601"/>
</dbReference>
<dbReference type="AlphaFoldDB" id="A0A0N4UXQ4"/>
<gene>
    <name evidence="2" type="ORF">EVEC_LOCUS2034</name>
</gene>
<sequence length="177" mass="18510">MVTTKISALLFIICRSLVFGCSPGGTLASDAEIVQDPEFVFSVSPPVGWTYFPPLASTGINTAQTVNYFPGQGLSLNDAANRAAADVTASMLEAFNEVGILAPGVQITVIYEPDMISNCYIGTLITAGTRIGVLSGGAITEIGLVPNTGLTLQTCSPINGIDFLEYVKVRLSPYAAI</sequence>
<organism evidence="4">
    <name type="scientific">Enterobius vermicularis</name>
    <name type="common">Human pinworm</name>
    <dbReference type="NCBI Taxonomy" id="51028"/>
    <lineage>
        <taxon>Eukaryota</taxon>
        <taxon>Metazoa</taxon>
        <taxon>Ecdysozoa</taxon>
        <taxon>Nematoda</taxon>
        <taxon>Chromadorea</taxon>
        <taxon>Rhabditida</taxon>
        <taxon>Spirurina</taxon>
        <taxon>Oxyuridomorpha</taxon>
        <taxon>Oxyuroidea</taxon>
        <taxon>Oxyuridae</taxon>
        <taxon>Enterobius</taxon>
    </lineage>
</organism>
<keyword evidence="3" id="KW-1185">Reference proteome</keyword>
<evidence type="ECO:0000313" key="3">
    <source>
        <dbReference type="Proteomes" id="UP000274131"/>
    </source>
</evidence>
<feature type="signal peptide" evidence="1">
    <location>
        <begin position="1"/>
        <end position="28"/>
    </location>
</feature>
<name>A0A0N4UXQ4_ENTVE</name>
<keyword evidence="1" id="KW-0732">Signal</keyword>
<dbReference type="EMBL" id="UXUI01007307">
    <property type="protein sequence ID" value="VDD86891.1"/>
    <property type="molecule type" value="Genomic_DNA"/>
</dbReference>
<proteinExistence type="predicted"/>